<dbReference type="InterPro" id="IPR027417">
    <property type="entry name" value="P-loop_NTPase"/>
</dbReference>
<dbReference type="InterPro" id="IPR001650">
    <property type="entry name" value="Helicase_C-like"/>
</dbReference>
<dbReference type="InterPro" id="IPR014001">
    <property type="entry name" value="Helicase_ATP-bd"/>
</dbReference>
<dbReference type="OrthoDB" id="9805617at2"/>
<evidence type="ECO:0000259" key="7">
    <source>
        <dbReference type="PROSITE" id="PS51194"/>
    </source>
</evidence>
<dbReference type="GO" id="GO:0003676">
    <property type="term" value="F:nucleic acid binding"/>
    <property type="evidence" value="ECO:0007669"/>
    <property type="project" value="InterPro"/>
</dbReference>
<keyword evidence="4" id="KW-0067">ATP-binding</keyword>
<evidence type="ECO:0000259" key="6">
    <source>
        <dbReference type="PROSITE" id="PS51192"/>
    </source>
</evidence>
<keyword evidence="1" id="KW-0547">Nucleotide-binding</keyword>
<dbReference type="PROSITE" id="PS51194">
    <property type="entry name" value="HELICASE_CTER"/>
    <property type="match status" value="1"/>
</dbReference>
<feature type="domain" description="Helicase C-terminal" evidence="7">
    <location>
        <begin position="211"/>
        <end position="377"/>
    </location>
</feature>
<dbReference type="KEGG" id="fer:FNB15_13055"/>
<accession>A0A516H2Y7</accession>
<dbReference type="CDD" id="cd18791">
    <property type="entry name" value="SF2_C_RHA"/>
    <property type="match status" value="1"/>
</dbReference>
<dbReference type="Pfam" id="PF04408">
    <property type="entry name" value="WHD_HA2"/>
    <property type="match status" value="1"/>
</dbReference>
<dbReference type="InterPro" id="IPR056329">
    <property type="entry name" value="CON_HrpB"/>
</dbReference>
<evidence type="ECO:0000313" key="9">
    <source>
        <dbReference type="Proteomes" id="UP000317496"/>
    </source>
</evidence>
<dbReference type="InterPro" id="IPR048333">
    <property type="entry name" value="HA2_WH"/>
</dbReference>
<sequence length="845" mass="91698">MQLSHALPIQEILPEVRSRLLQGSNLVVQAPPGSGKTTLLPLSLLDETWAGAGRIIVLEPRRLAARMAARRMADLLGETVGETIGYRVRLDTRVGPKTRIELNTDGVFLRRLQRDPELRGVSAVLFDECHERGLDSDASLALCLEAQAALRPDLRLIAMSATLDAAPFAALMGPKDNPAPVVTGEGQSYPVETRWRPVSPQARLDAVVAGQVLDALPETEGDLLVFLPGVAEIRRVEHLLTEARLTPNISILPLYGDLPGPQQDQALQPSPPGRRKIVLSTSIAESSLTIEGVRVVVDSGYMRQPRFSPSTGMARLETIRVSQASADQRRGRAGRLGPGVCYRLWAEAAHGGLPKFTAPEIAVTDLTSLALDLAAWGVRDARALPWLDAPPDAAMAYAQDLLRGLEAVDETGAITPHGKAMAELPLHPRLAHMVIRGHAQGLGGLACALAALLGERDIARVPRNAPRDADLRWRLEIVAGDSERHSTPHGLQVDMNAVRQIRQLARDWRRQIGAAPHQGPVDDAGLLVALAYPDRVAKKRGGGGSFLLSNGRGAKLDPLDALSREEYLAVAEVDGAQADARVFLAAPIDEATIEAQFAAAIASRDAVDWDDRSGAVLARRQRRLGALVLREKPLADPPAEAIRQALLDAIVKRGLDVLPWTSGLRQWQARVALLRQHLPAAADWPDMSDVALVARLADWLGPYLDRVAKLSHLSGIDLHAALTHQLDYAQQKQLEAEAPAHWQVPSGSTIPLDYVQGEVPVLPVRLQEMFGYADTPAIAGGRVKLVLHLLSPARRPLQVTSDLAGFWQTSYRAVRAEMRGQYPKHDWPENPLAATPTARAKPRIR</sequence>
<dbReference type="RefSeq" id="WP_144069123.1">
    <property type="nucleotide sequence ID" value="NZ_CP041636.1"/>
</dbReference>
<dbReference type="Pfam" id="PF08482">
    <property type="entry name" value="HrpB_C"/>
    <property type="match status" value="1"/>
</dbReference>
<dbReference type="InterPro" id="IPR049614">
    <property type="entry name" value="HrpB_DEXH"/>
</dbReference>
<dbReference type="Proteomes" id="UP000317496">
    <property type="component" value="Chromosome"/>
</dbReference>
<proteinExistence type="predicted"/>
<evidence type="ECO:0000313" key="8">
    <source>
        <dbReference type="EMBL" id="QDO98142.1"/>
    </source>
</evidence>
<dbReference type="PROSITE" id="PS51192">
    <property type="entry name" value="HELICASE_ATP_BIND_1"/>
    <property type="match status" value="1"/>
</dbReference>
<dbReference type="SMART" id="SM00487">
    <property type="entry name" value="DEXDc"/>
    <property type="match status" value="1"/>
</dbReference>
<dbReference type="Pfam" id="PF00270">
    <property type="entry name" value="DEAD"/>
    <property type="match status" value="1"/>
</dbReference>
<dbReference type="InterPro" id="IPR007502">
    <property type="entry name" value="Helicase-assoc_dom"/>
</dbReference>
<dbReference type="InterPro" id="IPR010225">
    <property type="entry name" value="HrpB"/>
</dbReference>
<reference evidence="8 9" key="1">
    <citation type="submission" date="2019-07" db="EMBL/GenBank/DDBJ databases">
        <title>Genome sequencing for Ferrovibrio sp. K5.</title>
        <authorList>
            <person name="Park S.-J."/>
        </authorList>
    </citation>
    <scope>NUCLEOTIDE SEQUENCE [LARGE SCALE GENOMIC DNA]</scope>
    <source>
        <strain evidence="8 9">K5</strain>
    </source>
</reference>
<dbReference type="PANTHER" id="PTHR43519">
    <property type="entry name" value="ATP-DEPENDENT RNA HELICASE HRPB"/>
    <property type="match status" value="1"/>
</dbReference>
<dbReference type="AlphaFoldDB" id="A0A516H2Y7"/>
<evidence type="ECO:0000256" key="3">
    <source>
        <dbReference type="ARBA" id="ARBA00022806"/>
    </source>
</evidence>
<dbReference type="FunFam" id="3.40.50.300:FF:002125">
    <property type="entry name" value="ATP-dependent helicase HrpB"/>
    <property type="match status" value="1"/>
</dbReference>
<dbReference type="SMART" id="SM00847">
    <property type="entry name" value="HA2"/>
    <property type="match status" value="1"/>
</dbReference>
<dbReference type="SUPFAM" id="SSF52540">
    <property type="entry name" value="P-loop containing nucleoside triphosphate hydrolases"/>
    <property type="match status" value="1"/>
</dbReference>
<dbReference type="EMBL" id="CP041636">
    <property type="protein sequence ID" value="QDO98142.1"/>
    <property type="molecule type" value="Genomic_DNA"/>
</dbReference>
<dbReference type="GO" id="GO:0016787">
    <property type="term" value="F:hydrolase activity"/>
    <property type="evidence" value="ECO:0007669"/>
    <property type="project" value="UniProtKB-KW"/>
</dbReference>
<dbReference type="Gene3D" id="3.40.50.300">
    <property type="entry name" value="P-loop containing nucleotide triphosphate hydrolases"/>
    <property type="match status" value="2"/>
</dbReference>
<evidence type="ECO:0000256" key="1">
    <source>
        <dbReference type="ARBA" id="ARBA00022741"/>
    </source>
</evidence>
<dbReference type="PIRSF" id="PIRSF005496">
    <property type="entry name" value="ATP_hel_hrpB"/>
    <property type="match status" value="1"/>
</dbReference>
<feature type="domain" description="Helicase ATP-binding" evidence="6">
    <location>
        <begin position="17"/>
        <end position="181"/>
    </location>
</feature>
<dbReference type="GO" id="GO:0005524">
    <property type="term" value="F:ATP binding"/>
    <property type="evidence" value="ECO:0007669"/>
    <property type="project" value="UniProtKB-KW"/>
</dbReference>
<keyword evidence="3 8" id="KW-0347">Helicase</keyword>
<dbReference type="PANTHER" id="PTHR43519:SF1">
    <property type="entry name" value="ATP-DEPENDENT RNA HELICASE HRPB"/>
    <property type="match status" value="1"/>
</dbReference>
<organism evidence="8 9">
    <name type="scientific">Ferrovibrio terrae</name>
    <dbReference type="NCBI Taxonomy" id="2594003"/>
    <lineage>
        <taxon>Bacteria</taxon>
        <taxon>Pseudomonadati</taxon>
        <taxon>Pseudomonadota</taxon>
        <taxon>Alphaproteobacteria</taxon>
        <taxon>Rhodospirillales</taxon>
        <taxon>Rhodospirillaceae</taxon>
        <taxon>Ferrovibrio</taxon>
    </lineage>
</organism>
<dbReference type="Gene3D" id="1.20.120.1080">
    <property type="match status" value="1"/>
</dbReference>
<keyword evidence="9" id="KW-1185">Reference proteome</keyword>
<name>A0A516H2Y7_9PROT</name>
<feature type="region of interest" description="Disordered" evidence="5">
    <location>
        <begin position="825"/>
        <end position="845"/>
    </location>
</feature>
<dbReference type="NCBIfam" id="TIGR01970">
    <property type="entry name" value="DEAH_box_HrpB"/>
    <property type="match status" value="1"/>
</dbReference>
<dbReference type="InterPro" id="IPR011545">
    <property type="entry name" value="DEAD/DEAH_box_helicase_dom"/>
</dbReference>
<gene>
    <name evidence="8" type="primary">hrpB</name>
    <name evidence="8" type="ORF">FNB15_13055</name>
</gene>
<dbReference type="Pfam" id="PF24473">
    <property type="entry name" value="CON_HrpB"/>
    <property type="match status" value="1"/>
</dbReference>
<dbReference type="SMART" id="SM00490">
    <property type="entry name" value="HELICc"/>
    <property type="match status" value="1"/>
</dbReference>
<dbReference type="InterPro" id="IPR013689">
    <property type="entry name" value="RNA_helicase_ATP-dep_HrpB_C"/>
</dbReference>
<dbReference type="Pfam" id="PF00271">
    <property type="entry name" value="Helicase_C"/>
    <property type="match status" value="1"/>
</dbReference>
<keyword evidence="2" id="KW-0378">Hydrolase</keyword>
<dbReference type="GO" id="GO:0004386">
    <property type="term" value="F:helicase activity"/>
    <property type="evidence" value="ECO:0007669"/>
    <property type="project" value="UniProtKB-KW"/>
</dbReference>
<evidence type="ECO:0000256" key="2">
    <source>
        <dbReference type="ARBA" id="ARBA00022801"/>
    </source>
</evidence>
<protein>
    <submittedName>
        <fullName evidence="8">ATP-dependent helicase HrpB</fullName>
    </submittedName>
</protein>
<evidence type="ECO:0000256" key="4">
    <source>
        <dbReference type="ARBA" id="ARBA00022840"/>
    </source>
</evidence>
<dbReference type="CDD" id="cd17990">
    <property type="entry name" value="DEXHc_HrpB"/>
    <property type="match status" value="1"/>
</dbReference>
<evidence type="ECO:0000256" key="5">
    <source>
        <dbReference type="SAM" id="MobiDB-lite"/>
    </source>
</evidence>